<evidence type="ECO:0000256" key="1">
    <source>
        <dbReference type="SAM" id="MobiDB-lite"/>
    </source>
</evidence>
<proteinExistence type="predicted"/>
<dbReference type="Proteomes" id="UP001054837">
    <property type="component" value="Unassembled WGS sequence"/>
</dbReference>
<feature type="region of interest" description="Disordered" evidence="1">
    <location>
        <begin position="127"/>
        <end position="153"/>
    </location>
</feature>
<feature type="region of interest" description="Disordered" evidence="1">
    <location>
        <begin position="183"/>
        <end position="205"/>
    </location>
</feature>
<name>A0AAV4UW02_9ARAC</name>
<sequence>MSTKRTEDTTENLDVPDSILTDAHLQALHNEGQVLEKIQENRPYVGRMIKTHGHQFATSNSNYLRHTRRILQDINSQLVILTIYDTRVEFCRTKEQNTHCIKVKRKKYINGGRGRNERKILHNPNCLPQKLSSRRTPRPRSMSDTNRQPRDNCLDRDLHEWDTTLMIGENHWHKHAPLITRSCPEELQSGSGSAFKKRGEETFTR</sequence>
<gene>
    <name evidence="2" type="ORF">CDAR_556021</name>
</gene>
<organism evidence="2 3">
    <name type="scientific">Caerostris darwini</name>
    <dbReference type="NCBI Taxonomy" id="1538125"/>
    <lineage>
        <taxon>Eukaryota</taxon>
        <taxon>Metazoa</taxon>
        <taxon>Ecdysozoa</taxon>
        <taxon>Arthropoda</taxon>
        <taxon>Chelicerata</taxon>
        <taxon>Arachnida</taxon>
        <taxon>Araneae</taxon>
        <taxon>Araneomorphae</taxon>
        <taxon>Entelegynae</taxon>
        <taxon>Araneoidea</taxon>
        <taxon>Araneidae</taxon>
        <taxon>Caerostris</taxon>
    </lineage>
</organism>
<comment type="caution">
    <text evidence="2">The sequence shown here is derived from an EMBL/GenBank/DDBJ whole genome shotgun (WGS) entry which is preliminary data.</text>
</comment>
<protein>
    <submittedName>
        <fullName evidence="2">Uncharacterized protein</fullName>
    </submittedName>
</protein>
<evidence type="ECO:0000313" key="2">
    <source>
        <dbReference type="EMBL" id="GIY61850.1"/>
    </source>
</evidence>
<evidence type="ECO:0000313" key="3">
    <source>
        <dbReference type="Proteomes" id="UP001054837"/>
    </source>
</evidence>
<dbReference type="EMBL" id="BPLQ01012002">
    <property type="protein sequence ID" value="GIY61850.1"/>
    <property type="molecule type" value="Genomic_DNA"/>
</dbReference>
<reference evidence="2 3" key="1">
    <citation type="submission" date="2021-06" db="EMBL/GenBank/DDBJ databases">
        <title>Caerostris darwini draft genome.</title>
        <authorList>
            <person name="Kono N."/>
            <person name="Arakawa K."/>
        </authorList>
    </citation>
    <scope>NUCLEOTIDE SEQUENCE [LARGE SCALE GENOMIC DNA]</scope>
</reference>
<accession>A0AAV4UW02</accession>
<keyword evidence="3" id="KW-1185">Reference proteome</keyword>
<dbReference type="AlphaFoldDB" id="A0AAV4UW02"/>